<keyword evidence="1" id="KW-0472">Membrane</keyword>
<dbReference type="OrthoDB" id="2285053at2"/>
<feature type="transmembrane region" description="Helical" evidence="1">
    <location>
        <begin position="92"/>
        <end position="113"/>
    </location>
</feature>
<protein>
    <submittedName>
        <fullName evidence="2">Uncharacterized membrane protein YhaH (DUF805 family)</fullName>
    </submittedName>
</protein>
<dbReference type="EMBL" id="QEKT01000001">
    <property type="protein sequence ID" value="PVY86356.1"/>
    <property type="molecule type" value="Genomic_DNA"/>
</dbReference>
<dbReference type="InterPro" id="IPR008523">
    <property type="entry name" value="DUF805"/>
</dbReference>
<dbReference type="AlphaFoldDB" id="A0A2U1DF95"/>
<sequence length="121" mass="14238">MIESYRRFWQNILNFSGTASRSDFWWPTIINYFLGGLLISIVTKTSGHSIETIYNLTDLSVNLVAKVIALVVWLGNLSVMVRRLHDSDHSGWWIFIQFLPIFGEIWLIILFLFSSKRNRWQ</sequence>
<evidence type="ECO:0000313" key="3">
    <source>
        <dbReference type="Proteomes" id="UP000245433"/>
    </source>
</evidence>
<feature type="transmembrane region" description="Helical" evidence="1">
    <location>
        <begin position="63"/>
        <end position="80"/>
    </location>
</feature>
<proteinExistence type="predicted"/>
<name>A0A2U1DF95_9LACO</name>
<reference evidence="2 3" key="1">
    <citation type="submission" date="2018-04" db="EMBL/GenBank/DDBJ databases">
        <title>Genomic Encyclopedia of Type Strains, Phase IV (KMG-IV): sequencing the most valuable type-strain genomes for metagenomic binning, comparative biology and taxonomic classification.</title>
        <authorList>
            <person name="Goeker M."/>
        </authorList>
    </citation>
    <scope>NUCLEOTIDE SEQUENCE [LARGE SCALE GENOMIC DNA]</scope>
    <source>
        <strain evidence="2 3">DSM 28795</strain>
    </source>
</reference>
<dbReference type="Proteomes" id="UP000245433">
    <property type="component" value="Unassembled WGS sequence"/>
</dbReference>
<evidence type="ECO:0000256" key="1">
    <source>
        <dbReference type="SAM" id="Phobius"/>
    </source>
</evidence>
<dbReference type="Pfam" id="PF05656">
    <property type="entry name" value="DUF805"/>
    <property type="match status" value="1"/>
</dbReference>
<keyword evidence="1" id="KW-1133">Transmembrane helix</keyword>
<feature type="transmembrane region" description="Helical" evidence="1">
    <location>
        <begin position="24"/>
        <end position="42"/>
    </location>
</feature>
<accession>A0A2U1DF95</accession>
<evidence type="ECO:0000313" key="2">
    <source>
        <dbReference type="EMBL" id="PVY86356.1"/>
    </source>
</evidence>
<keyword evidence="1" id="KW-0812">Transmembrane</keyword>
<comment type="caution">
    <text evidence="2">The sequence shown here is derived from an EMBL/GenBank/DDBJ whole genome shotgun (WGS) entry which is preliminary data.</text>
</comment>
<dbReference type="PANTHER" id="PTHR34980:SF2">
    <property type="entry name" value="INNER MEMBRANE PROTEIN YHAH-RELATED"/>
    <property type="match status" value="1"/>
</dbReference>
<dbReference type="RefSeq" id="WP_089937675.1">
    <property type="nucleotide sequence ID" value="NZ_CAKOEW010000003.1"/>
</dbReference>
<gene>
    <name evidence="2" type="ORF">C7384_101272</name>
</gene>
<organism evidence="2 3">
    <name type="scientific">Convivina intestini</name>
    <dbReference type="NCBI Taxonomy" id="1505726"/>
    <lineage>
        <taxon>Bacteria</taxon>
        <taxon>Bacillati</taxon>
        <taxon>Bacillota</taxon>
        <taxon>Bacilli</taxon>
        <taxon>Lactobacillales</taxon>
        <taxon>Lactobacillaceae</taxon>
        <taxon>Convivina</taxon>
    </lineage>
</organism>
<keyword evidence="3" id="KW-1185">Reference proteome</keyword>
<dbReference type="PANTHER" id="PTHR34980">
    <property type="entry name" value="INNER MEMBRANE PROTEIN-RELATED-RELATED"/>
    <property type="match status" value="1"/>
</dbReference>
<dbReference type="GO" id="GO:0005886">
    <property type="term" value="C:plasma membrane"/>
    <property type="evidence" value="ECO:0007669"/>
    <property type="project" value="TreeGrafter"/>
</dbReference>